<feature type="transmembrane region" description="Helical" evidence="1">
    <location>
        <begin position="56"/>
        <end position="77"/>
    </location>
</feature>
<comment type="caution">
    <text evidence="2">The sequence shown here is derived from an EMBL/GenBank/DDBJ whole genome shotgun (WGS) entry which is preliminary data.</text>
</comment>
<dbReference type="RefSeq" id="WP_198739190.1">
    <property type="nucleotide sequence ID" value="NZ_JAEIOS010000015.1"/>
</dbReference>
<keyword evidence="1" id="KW-0812">Transmembrane</keyword>
<reference evidence="2" key="1">
    <citation type="submission" date="2020-12" db="EMBL/GenBank/DDBJ databases">
        <title>Genome public.</title>
        <authorList>
            <person name="Sun Q."/>
        </authorList>
    </citation>
    <scope>NUCLEOTIDE SEQUENCE</scope>
    <source>
        <strain evidence="2">CCM 8863</strain>
    </source>
</reference>
<dbReference type="AlphaFoldDB" id="A0A934M9G3"/>
<protein>
    <submittedName>
        <fullName evidence="2">Uncharacterized protein</fullName>
    </submittedName>
</protein>
<dbReference type="Proteomes" id="UP000645966">
    <property type="component" value="Unassembled WGS sequence"/>
</dbReference>
<feature type="transmembrane region" description="Helical" evidence="1">
    <location>
        <begin position="27"/>
        <end position="44"/>
    </location>
</feature>
<organism evidence="2 3">
    <name type="scientific">Corynebacterium meridianum</name>
    <dbReference type="NCBI Taxonomy" id="2765363"/>
    <lineage>
        <taxon>Bacteria</taxon>
        <taxon>Bacillati</taxon>
        <taxon>Actinomycetota</taxon>
        <taxon>Actinomycetes</taxon>
        <taxon>Mycobacteriales</taxon>
        <taxon>Corynebacteriaceae</taxon>
        <taxon>Corynebacterium</taxon>
    </lineage>
</organism>
<evidence type="ECO:0000313" key="3">
    <source>
        <dbReference type="Proteomes" id="UP000645966"/>
    </source>
</evidence>
<keyword evidence="3" id="KW-1185">Reference proteome</keyword>
<accession>A0A934M9G3</accession>
<evidence type="ECO:0000256" key="1">
    <source>
        <dbReference type="SAM" id="Phobius"/>
    </source>
</evidence>
<keyword evidence="1" id="KW-1133">Transmembrane helix</keyword>
<sequence>MPTATTPSTAHDPLSLSGYGAAMDSPTVWLSALVLVVLTATAVYSVERAGSTPTTALLCAVLCLLTPVIGPAVWLLVRRVIVPLTHHRD</sequence>
<gene>
    <name evidence="2" type="ORF">JDV75_10450</name>
</gene>
<keyword evidence="1" id="KW-0472">Membrane</keyword>
<dbReference type="EMBL" id="JAEIOS010000015">
    <property type="protein sequence ID" value="MBI8990170.1"/>
    <property type="molecule type" value="Genomic_DNA"/>
</dbReference>
<proteinExistence type="predicted"/>
<name>A0A934M9G3_9CORY</name>
<evidence type="ECO:0000313" key="2">
    <source>
        <dbReference type="EMBL" id="MBI8990170.1"/>
    </source>
</evidence>